<feature type="transmembrane region" description="Helical" evidence="8">
    <location>
        <begin position="152"/>
        <end position="183"/>
    </location>
</feature>
<keyword evidence="3" id="KW-0328">Glycosyltransferase</keyword>
<proteinExistence type="predicted"/>
<keyword evidence="6 8" id="KW-1133">Transmembrane helix</keyword>
<evidence type="ECO:0000256" key="2">
    <source>
        <dbReference type="ARBA" id="ARBA00022475"/>
    </source>
</evidence>
<evidence type="ECO:0000256" key="4">
    <source>
        <dbReference type="ARBA" id="ARBA00022679"/>
    </source>
</evidence>
<feature type="transmembrane region" description="Helical" evidence="8">
    <location>
        <begin position="316"/>
        <end position="335"/>
    </location>
</feature>
<keyword evidence="5 8" id="KW-0812">Transmembrane</keyword>
<comment type="caution">
    <text evidence="9">The sequence shown here is derived from an EMBL/GenBank/DDBJ whole genome shotgun (WGS) entry which is preliminary data.</text>
</comment>
<feature type="transmembrane region" description="Helical" evidence="8">
    <location>
        <begin position="189"/>
        <end position="208"/>
    </location>
</feature>
<dbReference type="EMBL" id="JAEUGD010000066">
    <property type="protein sequence ID" value="MBL6448905.1"/>
    <property type="molecule type" value="Genomic_DNA"/>
</dbReference>
<feature type="transmembrane region" description="Helical" evidence="8">
    <location>
        <begin position="368"/>
        <end position="389"/>
    </location>
</feature>
<dbReference type="InterPro" id="IPR050297">
    <property type="entry name" value="LipidA_mod_glycosyltrf_83"/>
</dbReference>
<feature type="transmembrane region" description="Helical" evidence="8">
    <location>
        <begin position="341"/>
        <end position="359"/>
    </location>
</feature>
<protein>
    <submittedName>
        <fullName evidence="9">DUF2723 domain-containing protein</fullName>
    </submittedName>
</protein>
<feature type="transmembrane region" description="Helical" evidence="8">
    <location>
        <begin position="283"/>
        <end position="304"/>
    </location>
</feature>
<dbReference type="GO" id="GO:0016763">
    <property type="term" value="F:pentosyltransferase activity"/>
    <property type="evidence" value="ECO:0007669"/>
    <property type="project" value="TreeGrafter"/>
</dbReference>
<dbReference type="AlphaFoldDB" id="A0A937G2Q4"/>
<keyword evidence="2" id="KW-1003">Cell membrane</keyword>
<evidence type="ECO:0000256" key="8">
    <source>
        <dbReference type="SAM" id="Phobius"/>
    </source>
</evidence>
<evidence type="ECO:0000256" key="7">
    <source>
        <dbReference type="ARBA" id="ARBA00023136"/>
    </source>
</evidence>
<feature type="transmembrane region" description="Helical" evidence="8">
    <location>
        <begin position="68"/>
        <end position="88"/>
    </location>
</feature>
<feature type="transmembrane region" description="Helical" evidence="8">
    <location>
        <begin position="122"/>
        <end position="140"/>
    </location>
</feature>
<dbReference type="GO" id="GO:0009103">
    <property type="term" value="P:lipopolysaccharide biosynthetic process"/>
    <property type="evidence" value="ECO:0007669"/>
    <property type="project" value="UniProtKB-ARBA"/>
</dbReference>
<dbReference type="PANTHER" id="PTHR33908">
    <property type="entry name" value="MANNOSYLTRANSFERASE YKCB-RELATED"/>
    <property type="match status" value="1"/>
</dbReference>
<organism evidence="9 10">
    <name type="scientific">Fulvivirga marina</name>
    <dbReference type="NCBI Taxonomy" id="2494733"/>
    <lineage>
        <taxon>Bacteria</taxon>
        <taxon>Pseudomonadati</taxon>
        <taxon>Bacteroidota</taxon>
        <taxon>Cytophagia</taxon>
        <taxon>Cytophagales</taxon>
        <taxon>Fulvivirgaceae</taxon>
        <taxon>Fulvivirga</taxon>
    </lineage>
</organism>
<dbReference type="PANTHER" id="PTHR33908:SF11">
    <property type="entry name" value="MEMBRANE PROTEIN"/>
    <property type="match status" value="1"/>
</dbReference>
<evidence type="ECO:0000256" key="5">
    <source>
        <dbReference type="ARBA" id="ARBA00022692"/>
    </source>
</evidence>
<evidence type="ECO:0000256" key="6">
    <source>
        <dbReference type="ARBA" id="ARBA00022989"/>
    </source>
</evidence>
<reference evidence="9" key="1">
    <citation type="submission" date="2021-01" db="EMBL/GenBank/DDBJ databases">
        <title>Fulvivirga kasyanovii gen. nov., sp nov., a novel member of the phylum Bacteroidetes isolated from seawater in a mussel farm.</title>
        <authorList>
            <person name="Zhao L.-H."/>
            <person name="Wang Z.-J."/>
        </authorList>
    </citation>
    <scope>NUCLEOTIDE SEQUENCE</scope>
    <source>
        <strain evidence="9">29W222</strain>
    </source>
</reference>
<sequence length="514" mass="60281">MTSFLLLEVFFIAFFPANRTEVDDGYWYATDIRDSEYLELFNPRFFLFLPIVKLFYNTFSSLGLTLDAYDFMCVISIVFSGMMLILLYDTLCNYLKFQKKTAFAITVFVTISYEYWRYSVEAEVYVMSMFFILLTLRLFLKYKHTRKFGHVFLLSALAAFTTLLYKPNFIPLFVVFPLLFLYYRKIGHLVIYYSLSAIIIVGGFYIVHVQLSPGESFIGYLFGGTNHPIGNPMASTLVIASNIMSVLWVFSFDEATTFIVNGFPHKVIEEEVFLAQQVGELKYFLLLVLVATIVIFCWFVGNAIRKRKNFSVSRFRMLLVLVLWVLLYGGFLMLMDPTSNEPWLMLQVPIIILFGALLIEPLKRNQYWVIYGFLTLVFINNFLGGMNLLKDIHYDYYYQKSKWLISNATEKDYVISYGPVSFIRYMRYHTDAKVINLEEEQKTAIKLLQNAGKLNGGKVYLSENIFHPPRAILYRSQFDIEQLFNIYKDREYRSELVWGRDNEQFTTYKLIMNN</sequence>
<feature type="transmembrane region" description="Helical" evidence="8">
    <location>
        <begin position="100"/>
        <end position="116"/>
    </location>
</feature>
<keyword evidence="7 8" id="KW-0472">Membrane</keyword>
<keyword evidence="4" id="KW-0808">Transferase</keyword>
<name>A0A937G2Q4_9BACT</name>
<dbReference type="GO" id="GO:0005886">
    <property type="term" value="C:plasma membrane"/>
    <property type="evidence" value="ECO:0007669"/>
    <property type="project" value="UniProtKB-SubCell"/>
</dbReference>
<evidence type="ECO:0000256" key="3">
    <source>
        <dbReference type="ARBA" id="ARBA00022676"/>
    </source>
</evidence>
<evidence type="ECO:0000313" key="9">
    <source>
        <dbReference type="EMBL" id="MBL6448905.1"/>
    </source>
</evidence>
<gene>
    <name evidence="9" type="ORF">JMN32_21515</name>
</gene>
<evidence type="ECO:0000256" key="1">
    <source>
        <dbReference type="ARBA" id="ARBA00004651"/>
    </source>
</evidence>
<dbReference type="RefSeq" id="WP_202858442.1">
    <property type="nucleotide sequence ID" value="NZ_JAEUGD010000066.1"/>
</dbReference>
<comment type="subcellular location">
    <subcellularLocation>
        <location evidence="1">Cell membrane</location>
        <topology evidence="1">Multi-pass membrane protein</topology>
    </subcellularLocation>
</comment>
<evidence type="ECO:0000313" key="10">
    <source>
        <dbReference type="Proteomes" id="UP000614216"/>
    </source>
</evidence>
<keyword evidence="10" id="KW-1185">Reference proteome</keyword>
<accession>A0A937G2Q4</accession>
<dbReference type="Proteomes" id="UP000614216">
    <property type="component" value="Unassembled WGS sequence"/>
</dbReference>